<evidence type="ECO:0000256" key="3">
    <source>
        <dbReference type="ARBA" id="ARBA00022989"/>
    </source>
</evidence>
<keyword evidence="2 6" id="KW-0812">Transmembrane</keyword>
<evidence type="ECO:0000256" key="5">
    <source>
        <dbReference type="SAM" id="MobiDB-lite"/>
    </source>
</evidence>
<keyword evidence="4 6" id="KW-0472">Membrane</keyword>
<accession>A0A0A2EI95</accession>
<feature type="transmembrane region" description="Helical" evidence="6">
    <location>
        <begin position="134"/>
        <end position="153"/>
    </location>
</feature>
<feature type="domain" description="Peptidase S54 rhomboid" evidence="7">
    <location>
        <begin position="39"/>
        <end position="178"/>
    </location>
</feature>
<feature type="transmembrane region" description="Helical" evidence="6">
    <location>
        <begin position="159"/>
        <end position="177"/>
    </location>
</feature>
<evidence type="ECO:0000259" key="7">
    <source>
        <dbReference type="Pfam" id="PF01694"/>
    </source>
</evidence>
<name>A0A0A2EI95_PORCN</name>
<dbReference type="EMBL" id="JQJD01000058">
    <property type="protein sequence ID" value="KGN78658.1"/>
    <property type="molecule type" value="Genomic_DNA"/>
</dbReference>
<dbReference type="SUPFAM" id="SSF144091">
    <property type="entry name" value="Rhomboid-like"/>
    <property type="match status" value="1"/>
</dbReference>
<evidence type="ECO:0000256" key="6">
    <source>
        <dbReference type="SAM" id="Phobius"/>
    </source>
</evidence>
<feature type="region of interest" description="Disordered" evidence="5">
    <location>
        <begin position="198"/>
        <end position="221"/>
    </location>
</feature>
<evidence type="ECO:0000256" key="1">
    <source>
        <dbReference type="ARBA" id="ARBA00004141"/>
    </source>
</evidence>
<organism evidence="8 9">
    <name type="scientific">Porphyromonas cangingivalis</name>
    <dbReference type="NCBI Taxonomy" id="36874"/>
    <lineage>
        <taxon>Bacteria</taxon>
        <taxon>Pseudomonadati</taxon>
        <taxon>Bacteroidota</taxon>
        <taxon>Bacteroidia</taxon>
        <taxon>Bacteroidales</taxon>
        <taxon>Porphyromonadaceae</taxon>
        <taxon>Porphyromonas</taxon>
    </lineage>
</organism>
<dbReference type="Pfam" id="PF01694">
    <property type="entry name" value="Rhomboid"/>
    <property type="match status" value="1"/>
</dbReference>
<feature type="transmembrane region" description="Helical" evidence="6">
    <location>
        <begin position="44"/>
        <end position="68"/>
    </location>
</feature>
<dbReference type="GO" id="GO:0004252">
    <property type="term" value="F:serine-type endopeptidase activity"/>
    <property type="evidence" value="ECO:0007669"/>
    <property type="project" value="InterPro"/>
</dbReference>
<protein>
    <recommendedName>
        <fullName evidence="7">Peptidase S54 rhomboid domain-containing protein</fullName>
    </recommendedName>
</protein>
<dbReference type="Gene3D" id="1.20.1540.10">
    <property type="entry name" value="Rhomboid-like"/>
    <property type="match status" value="1"/>
</dbReference>
<reference evidence="8 9" key="1">
    <citation type="submission" date="2014-08" db="EMBL/GenBank/DDBJ databases">
        <title>Porphyromonas cangingivalis strain:COT-109_OH1386 Genome sequencing.</title>
        <authorList>
            <person name="Wallis C."/>
            <person name="Deusch O."/>
            <person name="O'Flynn C."/>
            <person name="Davis I."/>
            <person name="Jospin G."/>
            <person name="Darling A.E."/>
            <person name="Coil D.A."/>
            <person name="Alexiev A."/>
            <person name="Horsfall A."/>
            <person name="Kirkwood N."/>
            <person name="Harris S."/>
            <person name="Eisen J.A."/>
        </authorList>
    </citation>
    <scope>NUCLEOTIDE SEQUENCE [LARGE SCALE GENOMIC DNA]</scope>
    <source>
        <strain evidence="9">COT-109 OH1386</strain>
    </source>
</reference>
<feature type="transmembrane region" description="Helical" evidence="6">
    <location>
        <begin position="106"/>
        <end position="127"/>
    </location>
</feature>
<dbReference type="InterPro" id="IPR035952">
    <property type="entry name" value="Rhomboid-like_sf"/>
</dbReference>
<keyword evidence="9" id="KW-1185">Reference proteome</keyword>
<dbReference type="GO" id="GO:0016020">
    <property type="term" value="C:membrane"/>
    <property type="evidence" value="ECO:0007669"/>
    <property type="project" value="UniProtKB-SubCell"/>
</dbReference>
<proteinExistence type="predicted"/>
<feature type="compositionally biased region" description="Basic and acidic residues" evidence="5">
    <location>
        <begin position="207"/>
        <end position="221"/>
    </location>
</feature>
<keyword evidence="3 6" id="KW-1133">Transmembrane helix</keyword>
<dbReference type="STRING" id="36874.HQ34_09715"/>
<evidence type="ECO:0000256" key="2">
    <source>
        <dbReference type="ARBA" id="ARBA00022692"/>
    </source>
</evidence>
<gene>
    <name evidence="8" type="ORF">HQ35_09285</name>
</gene>
<dbReference type="Proteomes" id="UP000030125">
    <property type="component" value="Unassembled WGS sequence"/>
</dbReference>
<evidence type="ECO:0000256" key="4">
    <source>
        <dbReference type="ARBA" id="ARBA00023136"/>
    </source>
</evidence>
<feature type="transmembrane region" description="Helical" evidence="6">
    <location>
        <begin position="80"/>
        <end position="100"/>
    </location>
</feature>
<dbReference type="InterPro" id="IPR022764">
    <property type="entry name" value="Peptidase_S54_rhomboid_dom"/>
</dbReference>
<evidence type="ECO:0000313" key="8">
    <source>
        <dbReference type="EMBL" id="KGN78658.1"/>
    </source>
</evidence>
<evidence type="ECO:0000313" key="9">
    <source>
        <dbReference type="Proteomes" id="UP000030125"/>
    </source>
</evidence>
<sequence>MLKTLLPIGLFVAYILLQFGAWDDATLCLYGDWESLRTHPWSLITYALVHYSPIHLSPILILLSVIILLTKGKISAGMYWLIFSCGVLSGALTFVIIASLSASPTLATLSGASGGTTALMSFSIILLSRRGRRAMAIALLALIIMTDHLTFSLHNTLGFYSHLSGYTLGIIFALIIIRRSDKSRKLVDCKESVISKANSSGYNSLSEEEKNIIRNEEKHLD</sequence>
<dbReference type="AlphaFoldDB" id="A0A0A2EI95"/>
<comment type="subcellular location">
    <subcellularLocation>
        <location evidence="1">Membrane</location>
        <topology evidence="1">Multi-pass membrane protein</topology>
    </subcellularLocation>
</comment>
<comment type="caution">
    <text evidence="8">The sequence shown here is derived from an EMBL/GenBank/DDBJ whole genome shotgun (WGS) entry which is preliminary data.</text>
</comment>